<dbReference type="InterPro" id="IPR006186">
    <property type="entry name" value="Ser/Thr-sp_prot-phosphatase"/>
</dbReference>
<name>A0AAD7UN44_9STRA</name>
<dbReference type="Proteomes" id="UP001230188">
    <property type="component" value="Unassembled WGS sequence"/>
</dbReference>
<dbReference type="GO" id="GO:0046872">
    <property type="term" value="F:metal ion binding"/>
    <property type="evidence" value="ECO:0007669"/>
    <property type="project" value="UniProtKB-KW"/>
</dbReference>
<dbReference type="GO" id="GO:0004722">
    <property type="term" value="F:protein serine/threonine phosphatase activity"/>
    <property type="evidence" value="ECO:0007669"/>
    <property type="project" value="UniProtKB-EC"/>
</dbReference>
<accession>A0AAD7UN44</accession>
<evidence type="ECO:0000313" key="6">
    <source>
        <dbReference type="EMBL" id="KAJ8611031.1"/>
    </source>
</evidence>
<comment type="caution">
    <text evidence="6">The sequence shown here is derived from an EMBL/GenBank/DDBJ whole genome shotgun (WGS) entry which is preliminary data.</text>
</comment>
<organism evidence="6 7">
    <name type="scientific">Chrysophaeum taylorii</name>
    <dbReference type="NCBI Taxonomy" id="2483200"/>
    <lineage>
        <taxon>Eukaryota</taxon>
        <taxon>Sar</taxon>
        <taxon>Stramenopiles</taxon>
        <taxon>Ochrophyta</taxon>
        <taxon>Pelagophyceae</taxon>
        <taxon>Pelagomonadales</taxon>
        <taxon>Pelagomonadaceae</taxon>
        <taxon>Chrysophaeum</taxon>
    </lineage>
</organism>
<evidence type="ECO:0000313" key="7">
    <source>
        <dbReference type="Proteomes" id="UP001230188"/>
    </source>
</evidence>
<dbReference type="EC" id="3.1.3.16" evidence="4"/>
<feature type="domain" description="Serine/threonine specific protein phosphatases" evidence="5">
    <location>
        <begin position="279"/>
        <end position="284"/>
    </location>
</feature>
<keyword evidence="7" id="KW-1185">Reference proteome</keyword>
<evidence type="ECO:0000256" key="2">
    <source>
        <dbReference type="ARBA" id="ARBA00022801"/>
    </source>
</evidence>
<dbReference type="InterPro" id="IPR029052">
    <property type="entry name" value="Metallo-depent_PP-like"/>
</dbReference>
<dbReference type="SMART" id="SM00156">
    <property type="entry name" value="PP2Ac"/>
    <property type="match status" value="1"/>
</dbReference>
<dbReference type="PROSITE" id="PS00125">
    <property type="entry name" value="SER_THR_PHOSPHATASE"/>
    <property type="match status" value="1"/>
</dbReference>
<dbReference type="PRINTS" id="PR00114">
    <property type="entry name" value="STPHPHTASE"/>
</dbReference>
<dbReference type="Pfam" id="PF00149">
    <property type="entry name" value="Metallophos"/>
    <property type="match status" value="1"/>
</dbReference>
<dbReference type="InterPro" id="IPR004843">
    <property type="entry name" value="Calcineurin-like_PHP"/>
</dbReference>
<comment type="similarity">
    <text evidence="4">Belongs to the PPP phosphatase family.</text>
</comment>
<sequence>MGVIQSTIVEHRASFPGEEVEQELCFKLARIHIELSRQVVNEFWSKARPLLRCQFSSSMLPTNAALATALEMVAASWRELDAAVAAKRAVATAVSAMAATARSLAARAAATTKSGIVVGEMANGSRGWSSVIFILRAAFPPRLSHRSCGVRAQLHLPTTTSFLKRTRKSTVSPSVEKRWRHKGLDDEASLEEVHGLCVYVRSLLIEEANVVVVESPVTICGDIHGQFQDLLELFKIAGSPADTNYVFLGDYVDRGRDSVEVLELLLCYKAKFPKRVTLLRGNHECRQITQIYGFYDECVAKYGSPTVWRDCCSVFDVLNVSAVVEGSVFCVHGGLSPLARTMDQVATIDRAVELPTEGALCDLLWSDPSEDAEDFVVSNRGAGYLFGPRAAATFCRVNRIDWIARAHQLVMDGYKHHFDDKSVVTVWSAPNYCGRCGNLASVLRLDSHLFQHFLTFRQAPSKAVPVDDDKNTTPQFDDDDDDDRRAAIFL</sequence>
<dbReference type="SUPFAM" id="SSF56300">
    <property type="entry name" value="Metallo-dependent phosphatases"/>
    <property type="match status" value="1"/>
</dbReference>
<keyword evidence="2 4" id="KW-0378">Hydrolase</keyword>
<protein>
    <recommendedName>
        <fullName evidence="4">Serine/threonine-protein phosphatase</fullName>
        <ecNumber evidence="4">3.1.3.16</ecNumber>
    </recommendedName>
</protein>
<dbReference type="Gene3D" id="3.60.21.10">
    <property type="match status" value="1"/>
</dbReference>
<dbReference type="PANTHER" id="PTHR45619">
    <property type="entry name" value="SERINE/THREONINE-PROTEIN PHOSPHATASE PP2A-RELATED"/>
    <property type="match status" value="1"/>
</dbReference>
<dbReference type="InterPro" id="IPR047129">
    <property type="entry name" value="PPA2-like"/>
</dbReference>
<evidence type="ECO:0000256" key="3">
    <source>
        <dbReference type="ARBA" id="ARBA00023211"/>
    </source>
</evidence>
<comment type="catalytic activity">
    <reaction evidence="4">
        <text>O-phospho-L-threonyl-[protein] + H2O = L-threonyl-[protein] + phosphate</text>
        <dbReference type="Rhea" id="RHEA:47004"/>
        <dbReference type="Rhea" id="RHEA-COMP:11060"/>
        <dbReference type="Rhea" id="RHEA-COMP:11605"/>
        <dbReference type="ChEBI" id="CHEBI:15377"/>
        <dbReference type="ChEBI" id="CHEBI:30013"/>
        <dbReference type="ChEBI" id="CHEBI:43474"/>
        <dbReference type="ChEBI" id="CHEBI:61977"/>
        <dbReference type="EC" id="3.1.3.16"/>
    </reaction>
</comment>
<evidence type="ECO:0000256" key="4">
    <source>
        <dbReference type="RuleBase" id="RU004273"/>
    </source>
</evidence>
<keyword evidence="3" id="KW-0464">Manganese</keyword>
<gene>
    <name evidence="6" type="ORF">CTAYLR_007055</name>
</gene>
<evidence type="ECO:0000256" key="1">
    <source>
        <dbReference type="ARBA" id="ARBA00022723"/>
    </source>
</evidence>
<proteinExistence type="inferred from homology"/>
<keyword evidence="1" id="KW-0479">Metal-binding</keyword>
<dbReference type="AlphaFoldDB" id="A0AAD7UN44"/>
<evidence type="ECO:0000259" key="5">
    <source>
        <dbReference type="PROSITE" id="PS00125"/>
    </source>
</evidence>
<reference evidence="6" key="1">
    <citation type="submission" date="2023-01" db="EMBL/GenBank/DDBJ databases">
        <title>Metagenome sequencing of chrysophaentin producing Chrysophaeum taylorii.</title>
        <authorList>
            <person name="Davison J."/>
            <person name="Bewley C."/>
        </authorList>
    </citation>
    <scope>NUCLEOTIDE SEQUENCE</scope>
    <source>
        <strain evidence="6">NIES-1699</strain>
    </source>
</reference>
<dbReference type="EMBL" id="JAQMWT010000084">
    <property type="protein sequence ID" value="KAJ8611031.1"/>
    <property type="molecule type" value="Genomic_DNA"/>
</dbReference>